<dbReference type="Proteomes" id="UP000265520">
    <property type="component" value="Unassembled WGS sequence"/>
</dbReference>
<dbReference type="PANTHER" id="PTHR48462:SF1">
    <property type="entry name" value="PROTEIN, PUTATIVE-RELATED"/>
    <property type="match status" value="1"/>
</dbReference>
<name>A0A392QRT6_9FABA</name>
<feature type="non-terminal residue" evidence="1">
    <location>
        <position position="1"/>
    </location>
</feature>
<keyword evidence="2" id="KW-1185">Reference proteome</keyword>
<dbReference type="EMBL" id="LXQA010157392">
    <property type="protein sequence ID" value="MCI27103.1"/>
    <property type="molecule type" value="Genomic_DNA"/>
</dbReference>
<dbReference type="AlphaFoldDB" id="A0A392QRT6"/>
<evidence type="ECO:0000313" key="1">
    <source>
        <dbReference type="EMBL" id="MCI27103.1"/>
    </source>
</evidence>
<dbReference type="PANTHER" id="PTHR48462">
    <property type="entry name" value="PROTEIN, PUTATIVE-RELATED"/>
    <property type="match status" value="1"/>
</dbReference>
<proteinExistence type="predicted"/>
<organism evidence="1 2">
    <name type="scientific">Trifolium medium</name>
    <dbReference type="NCBI Taxonomy" id="97028"/>
    <lineage>
        <taxon>Eukaryota</taxon>
        <taxon>Viridiplantae</taxon>
        <taxon>Streptophyta</taxon>
        <taxon>Embryophyta</taxon>
        <taxon>Tracheophyta</taxon>
        <taxon>Spermatophyta</taxon>
        <taxon>Magnoliopsida</taxon>
        <taxon>eudicotyledons</taxon>
        <taxon>Gunneridae</taxon>
        <taxon>Pentapetalae</taxon>
        <taxon>rosids</taxon>
        <taxon>fabids</taxon>
        <taxon>Fabales</taxon>
        <taxon>Fabaceae</taxon>
        <taxon>Papilionoideae</taxon>
        <taxon>50 kb inversion clade</taxon>
        <taxon>NPAAA clade</taxon>
        <taxon>Hologalegina</taxon>
        <taxon>IRL clade</taxon>
        <taxon>Trifolieae</taxon>
        <taxon>Trifolium</taxon>
    </lineage>
</organism>
<accession>A0A392QRT6</accession>
<evidence type="ECO:0000313" key="2">
    <source>
        <dbReference type="Proteomes" id="UP000265520"/>
    </source>
</evidence>
<protein>
    <submittedName>
        <fullName evidence="1">Auxilin-like protein</fullName>
    </submittedName>
</protein>
<reference evidence="1 2" key="1">
    <citation type="journal article" date="2018" name="Front. Plant Sci.">
        <title>Red Clover (Trifolium pratense) and Zigzag Clover (T. medium) - A Picture of Genomic Similarities and Differences.</title>
        <authorList>
            <person name="Dluhosova J."/>
            <person name="Istvanek J."/>
            <person name="Nedelnik J."/>
            <person name="Repkova J."/>
        </authorList>
    </citation>
    <scope>NUCLEOTIDE SEQUENCE [LARGE SCALE GENOMIC DNA]</scope>
    <source>
        <strain evidence="2">cv. 10/8</strain>
        <tissue evidence="1">Leaf</tissue>
    </source>
</reference>
<comment type="caution">
    <text evidence="1">The sequence shown here is derived from an EMBL/GenBank/DDBJ whole genome shotgun (WGS) entry which is preliminary data.</text>
</comment>
<sequence>VSVNKERLMNFLINPPERRSTLRPADILVYDWVGGKHACVDLI</sequence>